<dbReference type="OrthoDB" id="306953at2759"/>
<gene>
    <name evidence="1" type="ORF">EAH_00004560</name>
</gene>
<dbReference type="Proteomes" id="UP000018050">
    <property type="component" value="Unassembled WGS sequence"/>
</dbReference>
<dbReference type="RefSeq" id="XP_013252358.1">
    <property type="nucleotide sequence ID" value="XM_013396904.1"/>
</dbReference>
<dbReference type="EMBL" id="HG670599">
    <property type="protein sequence ID" value="CDI77262.1"/>
    <property type="molecule type" value="Genomic_DNA"/>
</dbReference>
<dbReference type="OMA" id="YCCFGLP"/>
<reference evidence="1" key="1">
    <citation type="submission" date="2013-10" db="EMBL/GenBank/DDBJ databases">
        <title>Genomic analysis of the causative agents of coccidiosis in chickens.</title>
        <authorList>
            <person name="Reid A.J."/>
            <person name="Blake D."/>
            <person name="Billington K."/>
            <person name="Browne H."/>
            <person name="Dunn M."/>
            <person name="Hung S."/>
            <person name="Kawahara F."/>
            <person name="Miranda-Saavedra D."/>
            <person name="Mourier T."/>
            <person name="Nagra H."/>
            <person name="Otto T.D."/>
            <person name="Rawlings N."/>
            <person name="Sanchez A."/>
            <person name="Sanders M."/>
            <person name="Subramaniam C."/>
            <person name="Tay Y."/>
            <person name="Dear P."/>
            <person name="Doerig C."/>
            <person name="Gruber A."/>
            <person name="Parkinson J."/>
            <person name="Shirley M."/>
            <person name="Wan K.L."/>
            <person name="Berriman M."/>
            <person name="Tomley F."/>
            <person name="Pain A."/>
        </authorList>
    </citation>
    <scope>NUCLEOTIDE SEQUENCE</scope>
    <source>
        <strain evidence="1">Houghton</strain>
    </source>
</reference>
<sequence>MASSMKLEELREAARAAGLSASEEKFVCFDWGASQEWQEYLASLYPTPPLNKLLKWKKKFYKAHEDSSFDVNNTAVDDVLSGTSSSCPAPRSNSSSNSSSYCSYSTGGASFGRPIGSPPSAAVLRVLSPLTFFCLLAGMAKTALAAATSQRGPGASLLLTGSLLLRLYCCFGLPPLKLWPLSRLGESMANEGFVYFQVTHTLHQQQP</sequence>
<protein>
    <submittedName>
        <fullName evidence="1">Uncharacterized protein</fullName>
    </submittedName>
</protein>
<dbReference type="GeneID" id="25268526"/>
<keyword evidence="2" id="KW-1185">Reference proteome</keyword>
<reference evidence="1" key="2">
    <citation type="submission" date="2013-10" db="EMBL/GenBank/DDBJ databases">
        <authorList>
            <person name="Aslett M."/>
        </authorList>
    </citation>
    <scope>NUCLEOTIDE SEQUENCE</scope>
    <source>
        <strain evidence="1">Houghton</strain>
    </source>
</reference>
<organism evidence="1 2">
    <name type="scientific">Eimeria acervulina</name>
    <name type="common">Coccidian parasite</name>
    <dbReference type="NCBI Taxonomy" id="5801"/>
    <lineage>
        <taxon>Eukaryota</taxon>
        <taxon>Sar</taxon>
        <taxon>Alveolata</taxon>
        <taxon>Apicomplexa</taxon>
        <taxon>Conoidasida</taxon>
        <taxon>Coccidia</taxon>
        <taxon>Eucoccidiorida</taxon>
        <taxon>Eimeriorina</taxon>
        <taxon>Eimeriidae</taxon>
        <taxon>Eimeria</taxon>
    </lineage>
</organism>
<dbReference type="AlphaFoldDB" id="U6GCJ4"/>
<dbReference type="VEuPathDB" id="ToxoDB:EAH_00004560"/>
<proteinExistence type="predicted"/>
<evidence type="ECO:0000313" key="2">
    <source>
        <dbReference type="Proteomes" id="UP000018050"/>
    </source>
</evidence>
<name>U6GCJ4_EIMAC</name>
<accession>U6GCJ4</accession>
<evidence type="ECO:0000313" key="1">
    <source>
        <dbReference type="EMBL" id="CDI77262.1"/>
    </source>
</evidence>